<evidence type="ECO:0000256" key="5">
    <source>
        <dbReference type="ARBA" id="ARBA00023136"/>
    </source>
</evidence>
<protein>
    <submittedName>
        <fullName evidence="7">Threonine efflux protein</fullName>
    </submittedName>
</protein>
<feature type="transmembrane region" description="Helical" evidence="6">
    <location>
        <begin position="182"/>
        <end position="202"/>
    </location>
</feature>
<gene>
    <name evidence="7" type="primary">rhtC_1</name>
    <name evidence="7" type="ORF">GCE9029_00225</name>
</gene>
<dbReference type="Pfam" id="PF01810">
    <property type="entry name" value="LysE"/>
    <property type="match status" value="1"/>
</dbReference>
<keyword evidence="5 6" id="KW-0472">Membrane</keyword>
<evidence type="ECO:0000256" key="1">
    <source>
        <dbReference type="ARBA" id="ARBA00004651"/>
    </source>
</evidence>
<feature type="transmembrane region" description="Helical" evidence="6">
    <location>
        <begin position="71"/>
        <end position="88"/>
    </location>
</feature>
<reference evidence="8" key="1">
    <citation type="submission" date="2016-02" db="EMBL/GenBank/DDBJ databases">
        <authorList>
            <person name="Rodrigo-Torres Lidia"/>
            <person name="Arahal R.David."/>
        </authorList>
    </citation>
    <scope>NUCLEOTIDE SEQUENCE [LARGE SCALE GENOMIC DNA]</scope>
    <source>
        <strain evidence="8">CECT 9029</strain>
    </source>
</reference>
<dbReference type="PANTHER" id="PTHR30086">
    <property type="entry name" value="ARGININE EXPORTER PROTEIN ARGO"/>
    <property type="match status" value="1"/>
</dbReference>
<keyword evidence="8" id="KW-1185">Reference proteome</keyword>
<accession>A0A128ETW1</accession>
<proteinExistence type="predicted"/>
<sequence>MTFSVWLGLALVCILGAVSPGPSLVVMMRHSLAGGRLHGIVAAWSHALGVGFYALLTLLGLAVILKESPTLFTAIAYAGAAYLAWLGIKSLRAKGGVAAKLEKGEKTTLWEAARDGAMISVLNPKLALFFLALFSQFVAIGTDTFSRSVIVITPFAIDGLWYTLVTLALSSPLMLEKLKQKAVLIDRLCGVVLIGLAVRVVVTL</sequence>
<dbReference type="GO" id="GO:0015171">
    <property type="term" value="F:amino acid transmembrane transporter activity"/>
    <property type="evidence" value="ECO:0007669"/>
    <property type="project" value="TreeGrafter"/>
</dbReference>
<comment type="subcellular location">
    <subcellularLocation>
        <location evidence="1">Cell membrane</location>
        <topology evidence="1">Multi-pass membrane protein</topology>
    </subcellularLocation>
</comment>
<keyword evidence="2" id="KW-1003">Cell membrane</keyword>
<dbReference type="STRING" id="1796497.GCE9029_00225"/>
<feature type="transmembrane region" description="Helical" evidence="6">
    <location>
        <begin position="126"/>
        <end position="142"/>
    </location>
</feature>
<dbReference type="OrthoDB" id="581870at2"/>
<evidence type="ECO:0000313" key="8">
    <source>
        <dbReference type="Proteomes" id="UP000071641"/>
    </source>
</evidence>
<keyword evidence="3 6" id="KW-0812">Transmembrane</keyword>
<evidence type="ECO:0000256" key="3">
    <source>
        <dbReference type="ARBA" id="ARBA00022692"/>
    </source>
</evidence>
<feature type="transmembrane region" description="Helical" evidence="6">
    <location>
        <begin position="148"/>
        <end position="170"/>
    </location>
</feature>
<name>A0A128ETW1_9GAMM</name>
<keyword evidence="4 6" id="KW-1133">Transmembrane helix</keyword>
<organism evidence="7 8">
    <name type="scientific">Grimontia celer</name>
    <dbReference type="NCBI Taxonomy" id="1796497"/>
    <lineage>
        <taxon>Bacteria</taxon>
        <taxon>Pseudomonadati</taxon>
        <taxon>Pseudomonadota</taxon>
        <taxon>Gammaproteobacteria</taxon>
        <taxon>Vibrionales</taxon>
        <taxon>Vibrionaceae</taxon>
        <taxon>Grimontia</taxon>
    </lineage>
</organism>
<dbReference type="PIRSF" id="PIRSF006324">
    <property type="entry name" value="LeuE"/>
    <property type="match status" value="1"/>
</dbReference>
<feature type="transmembrane region" description="Helical" evidence="6">
    <location>
        <begin position="6"/>
        <end position="28"/>
    </location>
</feature>
<dbReference type="GO" id="GO:0005886">
    <property type="term" value="C:plasma membrane"/>
    <property type="evidence" value="ECO:0007669"/>
    <property type="project" value="UniProtKB-SubCell"/>
</dbReference>
<dbReference type="Proteomes" id="UP000071641">
    <property type="component" value="Unassembled WGS sequence"/>
</dbReference>
<evidence type="ECO:0000256" key="2">
    <source>
        <dbReference type="ARBA" id="ARBA00022475"/>
    </source>
</evidence>
<evidence type="ECO:0000313" key="7">
    <source>
        <dbReference type="EMBL" id="CZF77471.1"/>
    </source>
</evidence>
<evidence type="ECO:0000256" key="6">
    <source>
        <dbReference type="SAM" id="Phobius"/>
    </source>
</evidence>
<feature type="transmembrane region" description="Helical" evidence="6">
    <location>
        <begin position="40"/>
        <end position="65"/>
    </location>
</feature>
<dbReference type="AlphaFoldDB" id="A0A128ETW1"/>
<dbReference type="EMBL" id="FIZX01000001">
    <property type="protein sequence ID" value="CZF77471.1"/>
    <property type="molecule type" value="Genomic_DNA"/>
</dbReference>
<dbReference type="PANTHER" id="PTHR30086:SF16">
    <property type="entry name" value="AMINO ACID EFFLUX PERMEASE RHTB FAMILY"/>
    <property type="match status" value="1"/>
</dbReference>
<evidence type="ECO:0000256" key="4">
    <source>
        <dbReference type="ARBA" id="ARBA00022989"/>
    </source>
</evidence>
<dbReference type="RefSeq" id="WP_062660669.1">
    <property type="nucleotide sequence ID" value="NZ_FIZX01000001.1"/>
</dbReference>
<dbReference type="InterPro" id="IPR001123">
    <property type="entry name" value="LeuE-type"/>
</dbReference>